<organism evidence="13 14">
    <name type="scientific">Cuscuta epithymum</name>
    <dbReference type="NCBI Taxonomy" id="186058"/>
    <lineage>
        <taxon>Eukaryota</taxon>
        <taxon>Viridiplantae</taxon>
        <taxon>Streptophyta</taxon>
        <taxon>Embryophyta</taxon>
        <taxon>Tracheophyta</taxon>
        <taxon>Spermatophyta</taxon>
        <taxon>Magnoliopsida</taxon>
        <taxon>eudicotyledons</taxon>
        <taxon>Gunneridae</taxon>
        <taxon>Pentapetalae</taxon>
        <taxon>asterids</taxon>
        <taxon>lamiids</taxon>
        <taxon>Solanales</taxon>
        <taxon>Convolvulaceae</taxon>
        <taxon>Cuscuteae</taxon>
        <taxon>Cuscuta</taxon>
        <taxon>Cuscuta subgen. Cuscuta</taxon>
    </lineage>
</organism>
<reference evidence="13" key="1">
    <citation type="submission" date="2022-07" db="EMBL/GenBank/DDBJ databases">
        <authorList>
            <person name="Macas J."/>
            <person name="Novak P."/>
            <person name="Neumann P."/>
        </authorList>
    </citation>
    <scope>NUCLEOTIDE SEQUENCE</scope>
</reference>
<dbReference type="EMBL" id="CAMAPF010000060">
    <property type="protein sequence ID" value="CAH9088884.1"/>
    <property type="molecule type" value="Genomic_DNA"/>
</dbReference>
<dbReference type="AlphaFoldDB" id="A0AAV0CZW2"/>
<evidence type="ECO:0000256" key="3">
    <source>
        <dbReference type="ARBA" id="ARBA00010759"/>
    </source>
</evidence>
<dbReference type="Pfam" id="PF01327">
    <property type="entry name" value="Pep_deformylase"/>
    <property type="match status" value="1"/>
</dbReference>
<keyword evidence="10 12" id="KW-0809">Transit peptide</keyword>
<dbReference type="PRINTS" id="PR01576">
    <property type="entry name" value="PDEFORMYLASE"/>
</dbReference>
<sequence>MAGATLLHSLSHYLLPSQARPHSLISHCWFPFHRFSSPNCFFHSLSPNKLPPLAVGAQARRGLSSKTSNDDLASPADLCFEPPLKVVEYPDPILRAKNKTISSFDDNLKKLVDEMFDVMYRTDGIGLSAPQVGLNVQLMVFNLVGERGEGEEIVLVNPRITRYSRKVVQYNEGCLSFPGSYALVERPDAVKVDAHDINGARFKVGFMRFSARVFQHEYDHLQGILFFDRMSDEVLDSVQGDLEALEKKYEDRTGLPSPERISTRKRRKAAVGFGKL</sequence>
<dbReference type="EC" id="3.5.1.88" evidence="4 12"/>
<evidence type="ECO:0000313" key="13">
    <source>
        <dbReference type="EMBL" id="CAH9088884.1"/>
    </source>
</evidence>
<evidence type="ECO:0000256" key="4">
    <source>
        <dbReference type="ARBA" id="ARBA00012175"/>
    </source>
</evidence>
<evidence type="ECO:0000256" key="11">
    <source>
        <dbReference type="ARBA" id="ARBA00023004"/>
    </source>
</evidence>
<dbReference type="HAMAP" id="MF_00163">
    <property type="entry name" value="Pep_deformylase"/>
    <property type="match status" value="1"/>
</dbReference>
<evidence type="ECO:0000256" key="12">
    <source>
        <dbReference type="RuleBase" id="RU362111"/>
    </source>
</evidence>
<comment type="catalytic activity">
    <reaction evidence="12">
        <text>N-terminal N-formyl-L-methionyl-[peptide] + H2O = N-terminal L-methionyl-[peptide] + formate</text>
        <dbReference type="Rhea" id="RHEA:24420"/>
        <dbReference type="Rhea" id="RHEA-COMP:10639"/>
        <dbReference type="Rhea" id="RHEA-COMP:10640"/>
        <dbReference type="ChEBI" id="CHEBI:15377"/>
        <dbReference type="ChEBI" id="CHEBI:15740"/>
        <dbReference type="ChEBI" id="CHEBI:49298"/>
        <dbReference type="ChEBI" id="CHEBI:64731"/>
        <dbReference type="EC" id="3.5.1.88"/>
    </reaction>
</comment>
<evidence type="ECO:0000256" key="2">
    <source>
        <dbReference type="ARBA" id="ARBA00004229"/>
    </source>
</evidence>
<dbReference type="NCBIfam" id="TIGR00079">
    <property type="entry name" value="pept_deformyl"/>
    <property type="match status" value="1"/>
</dbReference>
<dbReference type="GO" id="GO:0042586">
    <property type="term" value="F:peptide deformylase activity"/>
    <property type="evidence" value="ECO:0007669"/>
    <property type="project" value="UniProtKB-EC"/>
</dbReference>
<evidence type="ECO:0000256" key="8">
    <source>
        <dbReference type="ARBA" id="ARBA00022801"/>
    </source>
</evidence>
<comment type="cofactor">
    <cofactor evidence="1">
        <name>Fe(2+)</name>
        <dbReference type="ChEBI" id="CHEBI:29033"/>
    </cofactor>
</comment>
<evidence type="ECO:0000256" key="9">
    <source>
        <dbReference type="ARBA" id="ARBA00022917"/>
    </source>
</evidence>
<evidence type="ECO:0000256" key="7">
    <source>
        <dbReference type="ARBA" id="ARBA00022723"/>
    </source>
</evidence>
<keyword evidence="11" id="KW-0408">Iron</keyword>
<dbReference type="InterPro" id="IPR023635">
    <property type="entry name" value="Peptide_deformylase"/>
</dbReference>
<evidence type="ECO:0000313" key="14">
    <source>
        <dbReference type="Proteomes" id="UP001152523"/>
    </source>
</evidence>
<dbReference type="Proteomes" id="UP001152523">
    <property type="component" value="Unassembled WGS sequence"/>
</dbReference>
<dbReference type="InterPro" id="IPR036821">
    <property type="entry name" value="Peptide_deformylase_sf"/>
</dbReference>
<dbReference type="GO" id="GO:0009507">
    <property type="term" value="C:chloroplast"/>
    <property type="evidence" value="ECO:0007669"/>
    <property type="project" value="UniProtKB-SubCell"/>
</dbReference>
<dbReference type="GO" id="GO:0006412">
    <property type="term" value="P:translation"/>
    <property type="evidence" value="ECO:0007669"/>
    <property type="project" value="UniProtKB-KW"/>
</dbReference>
<protein>
    <recommendedName>
        <fullName evidence="4 12">Peptide deformylase</fullName>
        <ecNumber evidence="4 12">3.5.1.88</ecNumber>
    </recommendedName>
</protein>
<proteinExistence type="inferred from homology"/>
<keyword evidence="8 12" id="KW-0378">Hydrolase</keyword>
<dbReference type="FunFam" id="3.90.45.10:FF:000006">
    <property type="entry name" value="Peptide deformylase"/>
    <property type="match status" value="1"/>
</dbReference>
<keyword evidence="9 12" id="KW-0648">Protein biosynthesis</keyword>
<name>A0AAV0CZW2_9ASTE</name>
<accession>A0AAV0CZW2</accession>
<gene>
    <name evidence="13" type="ORF">CEPIT_LOCUS10642</name>
</gene>
<keyword evidence="14" id="KW-1185">Reference proteome</keyword>
<dbReference type="PANTHER" id="PTHR10458:SF22">
    <property type="entry name" value="PEPTIDE DEFORMYLASE"/>
    <property type="match status" value="1"/>
</dbReference>
<evidence type="ECO:0000256" key="1">
    <source>
        <dbReference type="ARBA" id="ARBA00001954"/>
    </source>
</evidence>
<keyword evidence="6 12" id="KW-0934">Plastid</keyword>
<dbReference type="NCBIfam" id="NF001159">
    <property type="entry name" value="PRK00150.1-3"/>
    <property type="match status" value="1"/>
</dbReference>
<dbReference type="GO" id="GO:0046872">
    <property type="term" value="F:metal ion binding"/>
    <property type="evidence" value="ECO:0007669"/>
    <property type="project" value="UniProtKB-KW"/>
</dbReference>
<dbReference type="PANTHER" id="PTHR10458">
    <property type="entry name" value="PEPTIDE DEFORMYLASE"/>
    <property type="match status" value="1"/>
</dbReference>
<evidence type="ECO:0000256" key="10">
    <source>
        <dbReference type="ARBA" id="ARBA00022946"/>
    </source>
</evidence>
<evidence type="ECO:0000256" key="6">
    <source>
        <dbReference type="ARBA" id="ARBA00022640"/>
    </source>
</evidence>
<dbReference type="Gene3D" id="3.90.45.10">
    <property type="entry name" value="Peptide deformylase"/>
    <property type="match status" value="1"/>
</dbReference>
<comment type="subcellular location">
    <subcellularLocation>
        <location evidence="2 12">Plastid</location>
        <location evidence="2 12">Chloroplast</location>
    </subcellularLocation>
</comment>
<keyword evidence="5 12" id="KW-0150">Chloroplast</keyword>
<comment type="similarity">
    <text evidence="3 12">Belongs to the polypeptide deformylase family.</text>
</comment>
<dbReference type="SUPFAM" id="SSF56420">
    <property type="entry name" value="Peptide deformylase"/>
    <property type="match status" value="1"/>
</dbReference>
<keyword evidence="7 12" id="KW-0479">Metal-binding</keyword>
<comment type="caution">
    <text evidence="13">The sequence shown here is derived from an EMBL/GenBank/DDBJ whole genome shotgun (WGS) entry which is preliminary data.</text>
</comment>
<dbReference type="CDD" id="cd00487">
    <property type="entry name" value="Pep_deformylase"/>
    <property type="match status" value="1"/>
</dbReference>
<comment type="function">
    <text evidence="12">Removes the formyl group from the N-terminal Met of newly synthesized proteins.</text>
</comment>
<evidence type="ECO:0000256" key="5">
    <source>
        <dbReference type="ARBA" id="ARBA00022528"/>
    </source>
</evidence>